<evidence type="ECO:0000313" key="3">
    <source>
        <dbReference type="EMBL" id="MBP2706111.1"/>
    </source>
</evidence>
<dbReference type="EMBL" id="JAFCNB010000011">
    <property type="protein sequence ID" value="MBP2706111.1"/>
    <property type="molecule type" value="Genomic_DNA"/>
</dbReference>
<dbReference type="RefSeq" id="WP_210157400.1">
    <property type="nucleotide sequence ID" value="NZ_JAFCNB010000011.1"/>
</dbReference>
<evidence type="ECO:0000313" key="4">
    <source>
        <dbReference type="Proteomes" id="UP000674234"/>
    </source>
</evidence>
<feature type="signal peptide" evidence="2">
    <location>
        <begin position="1"/>
        <end position="20"/>
    </location>
</feature>
<protein>
    <recommendedName>
        <fullName evidence="5">Secreted protein</fullName>
    </recommendedName>
</protein>
<dbReference type="PROSITE" id="PS51257">
    <property type="entry name" value="PROKAR_LIPOPROTEIN"/>
    <property type="match status" value="1"/>
</dbReference>
<accession>A0A940WIF8</accession>
<name>A0A940WIF8_9ACTN</name>
<keyword evidence="4" id="KW-1185">Reference proteome</keyword>
<evidence type="ECO:0000256" key="1">
    <source>
        <dbReference type="SAM" id="MobiDB-lite"/>
    </source>
</evidence>
<evidence type="ECO:0000256" key="2">
    <source>
        <dbReference type="SAM" id="SignalP"/>
    </source>
</evidence>
<sequence length="176" mass="18940">MRTRLLAVCLLPLLLGTATACGGSNDGRGVASVDGSAAASATPSLSRLDLLTRLSQCMREHGVPMADPEVEGDTVRQGRYDKDAVSEGTEIKAEEACKQYRPPQEHGPEMDLKKELARQFARCMREHGVEKFPDPDPDGPTRVSSEVGADPQYPQARQTCDAEADAASRSMRPSPS</sequence>
<organism evidence="3 4">
    <name type="scientific">Microbispora oryzae</name>
    <dbReference type="NCBI Taxonomy" id="2806554"/>
    <lineage>
        <taxon>Bacteria</taxon>
        <taxon>Bacillati</taxon>
        <taxon>Actinomycetota</taxon>
        <taxon>Actinomycetes</taxon>
        <taxon>Streptosporangiales</taxon>
        <taxon>Streptosporangiaceae</taxon>
        <taxon>Microbispora</taxon>
    </lineage>
</organism>
<feature type="region of interest" description="Disordered" evidence="1">
    <location>
        <begin position="125"/>
        <end position="176"/>
    </location>
</feature>
<keyword evidence="2" id="KW-0732">Signal</keyword>
<evidence type="ECO:0008006" key="5">
    <source>
        <dbReference type="Google" id="ProtNLM"/>
    </source>
</evidence>
<feature type="chain" id="PRO_5037106099" description="Secreted protein" evidence="2">
    <location>
        <begin position="21"/>
        <end position="176"/>
    </location>
</feature>
<comment type="caution">
    <text evidence="3">The sequence shown here is derived from an EMBL/GenBank/DDBJ whole genome shotgun (WGS) entry which is preliminary data.</text>
</comment>
<feature type="region of interest" description="Disordered" evidence="1">
    <location>
        <begin position="85"/>
        <end position="110"/>
    </location>
</feature>
<reference evidence="3" key="1">
    <citation type="submission" date="2021-02" db="EMBL/GenBank/DDBJ databases">
        <title>Draft genome sequence of Microbispora sp. RL4-1S isolated from rice leaves in Thailand.</title>
        <authorList>
            <person name="Muangham S."/>
            <person name="Duangmal K."/>
        </authorList>
    </citation>
    <scope>NUCLEOTIDE SEQUENCE</scope>
    <source>
        <strain evidence="3">RL4-1S</strain>
    </source>
</reference>
<dbReference type="Proteomes" id="UP000674234">
    <property type="component" value="Unassembled WGS sequence"/>
</dbReference>
<feature type="compositionally biased region" description="Basic and acidic residues" evidence="1">
    <location>
        <begin position="125"/>
        <end position="134"/>
    </location>
</feature>
<gene>
    <name evidence="3" type="ORF">JOL79_20080</name>
</gene>
<proteinExistence type="predicted"/>
<dbReference type="AlphaFoldDB" id="A0A940WIF8"/>